<dbReference type="EMBL" id="JBHUOS010000001">
    <property type="protein sequence ID" value="MFD2914501.1"/>
    <property type="molecule type" value="Genomic_DNA"/>
</dbReference>
<evidence type="ECO:0000313" key="3">
    <source>
        <dbReference type="EMBL" id="MFD2914501.1"/>
    </source>
</evidence>
<dbReference type="Proteomes" id="UP001597548">
    <property type="component" value="Unassembled WGS sequence"/>
</dbReference>
<feature type="transmembrane region" description="Helical" evidence="2">
    <location>
        <begin position="153"/>
        <end position="175"/>
    </location>
</feature>
<evidence type="ECO:0000256" key="2">
    <source>
        <dbReference type="SAM" id="Phobius"/>
    </source>
</evidence>
<sequence length="546" mass="60551">MSKQISGVRNKVPLGQKSAFGSGHLVLNLLPGALAVFMFFLVTAFGMDPFLAGLLGGLPRIFDALTDPIMGFISDNTKSKWGRRRPYIFIGAILSGVLFALLFQLSENNSVMFNFWYFLLMSLLFLIGNTMYATPLVGLGYEMTSDYNERTRLMAFANIVGQIAWMLVPWFWVVIADPTVFTLSEEAMRTIGEMGLTGDELQKTTNEMLQANGVRKLSVLVGLVCIVLGILPALFCKGIDAGKMENRKKISLKTLSSSFKELFDGIKEVSKNKPFMKLCGATFLVFNGFQMVASFSFFIIVFYIYNGDYGQAGTWPAWFASLTAVITAFMVIPIISRMANKWGKRKAFVISTVISIIGYILKWWGFDNTLNAQFNETSFGQGLNSFVASIFETLNPFLDSIGMSWFSIDTSQGGPWLMFVPIPLMAFGLGGLFTLMMSMTADVCDLDELENGMPRKEGTFGAIYWWMVKLGQAIALVLGGAILTLVGFDEGAVSQTAESMVKLRIADIAIPAITAAIAIWVMWKYDLDEKKAKEIKEELVERRGEL</sequence>
<feature type="transmembrane region" description="Helical" evidence="2">
    <location>
        <begin position="347"/>
        <end position="366"/>
    </location>
</feature>
<protein>
    <submittedName>
        <fullName evidence="3">MFS transporter</fullName>
    </submittedName>
</protein>
<feature type="transmembrane region" description="Helical" evidence="2">
    <location>
        <begin position="51"/>
        <end position="74"/>
    </location>
</feature>
<feature type="transmembrane region" description="Helical" evidence="2">
    <location>
        <begin position="86"/>
        <end position="103"/>
    </location>
</feature>
<keyword evidence="4" id="KW-1185">Reference proteome</keyword>
<feature type="transmembrane region" description="Helical" evidence="2">
    <location>
        <begin position="462"/>
        <end position="485"/>
    </location>
</feature>
<dbReference type="PANTHER" id="PTHR11328">
    <property type="entry name" value="MAJOR FACILITATOR SUPERFAMILY DOMAIN-CONTAINING PROTEIN"/>
    <property type="match status" value="1"/>
</dbReference>
<reference evidence="4" key="1">
    <citation type="journal article" date="2019" name="Int. J. Syst. Evol. Microbiol.">
        <title>The Global Catalogue of Microorganisms (GCM) 10K type strain sequencing project: providing services to taxonomists for standard genome sequencing and annotation.</title>
        <authorList>
            <consortium name="The Broad Institute Genomics Platform"/>
            <consortium name="The Broad Institute Genome Sequencing Center for Infectious Disease"/>
            <person name="Wu L."/>
            <person name="Ma J."/>
        </authorList>
    </citation>
    <scope>NUCLEOTIDE SEQUENCE [LARGE SCALE GENOMIC DNA]</scope>
    <source>
        <strain evidence="4">KCTC 32514</strain>
    </source>
</reference>
<dbReference type="Pfam" id="PF13347">
    <property type="entry name" value="MFS_2"/>
    <property type="match status" value="1"/>
</dbReference>
<keyword evidence="2" id="KW-1133">Transmembrane helix</keyword>
<feature type="transmembrane region" description="Helical" evidence="2">
    <location>
        <begin position="25"/>
        <end position="45"/>
    </location>
</feature>
<proteinExistence type="inferred from homology"/>
<name>A0ABW5ZPU4_9FLAO</name>
<evidence type="ECO:0000256" key="1">
    <source>
        <dbReference type="ARBA" id="ARBA00009617"/>
    </source>
</evidence>
<organism evidence="3 4">
    <name type="scientific">Psychroserpens luteus</name>
    <dbReference type="NCBI Taxonomy" id="1434066"/>
    <lineage>
        <taxon>Bacteria</taxon>
        <taxon>Pseudomonadati</taxon>
        <taxon>Bacteroidota</taxon>
        <taxon>Flavobacteriia</taxon>
        <taxon>Flavobacteriales</taxon>
        <taxon>Flavobacteriaceae</taxon>
        <taxon>Psychroserpens</taxon>
    </lineage>
</organism>
<accession>A0ABW5ZPU4</accession>
<dbReference type="RefSeq" id="WP_194507814.1">
    <property type="nucleotide sequence ID" value="NZ_JADILU010000003.1"/>
</dbReference>
<dbReference type="SUPFAM" id="SSF103473">
    <property type="entry name" value="MFS general substrate transporter"/>
    <property type="match status" value="1"/>
</dbReference>
<evidence type="ECO:0000313" key="4">
    <source>
        <dbReference type="Proteomes" id="UP001597548"/>
    </source>
</evidence>
<keyword evidence="2" id="KW-0472">Membrane</keyword>
<feature type="transmembrane region" description="Helical" evidence="2">
    <location>
        <begin position="115"/>
        <end position="141"/>
    </location>
</feature>
<comment type="caution">
    <text evidence="3">The sequence shown here is derived from an EMBL/GenBank/DDBJ whole genome shotgun (WGS) entry which is preliminary data.</text>
</comment>
<dbReference type="InterPro" id="IPR039672">
    <property type="entry name" value="MFS_2"/>
</dbReference>
<comment type="similarity">
    <text evidence="1">Belongs to the sodium:galactoside symporter (TC 2.A.2) family.</text>
</comment>
<feature type="transmembrane region" description="Helical" evidence="2">
    <location>
        <begin position="317"/>
        <end position="335"/>
    </location>
</feature>
<feature type="transmembrane region" description="Helical" evidence="2">
    <location>
        <begin position="416"/>
        <end position="441"/>
    </location>
</feature>
<feature type="transmembrane region" description="Helical" evidence="2">
    <location>
        <begin position="505"/>
        <end position="523"/>
    </location>
</feature>
<dbReference type="InterPro" id="IPR036259">
    <property type="entry name" value="MFS_trans_sf"/>
</dbReference>
<feature type="transmembrane region" description="Helical" evidence="2">
    <location>
        <begin position="217"/>
        <end position="239"/>
    </location>
</feature>
<keyword evidence="2" id="KW-0812">Transmembrane</keyword>
<feature type="transmembrane region" description="Helical" evidence="2">
    <location>
        <begin position="281"/>
        <end position="305"/>
    </location>
</feature>
<gene>
    <name evidence="3" type="ORF">ACFS29_02540</name>
</gene>
<dbReference type="Gene3D" id="1.20.1250.20">
    <property type="entry name" value="MFS general substrate transporter like domains"/>
    <property type="match status" value="1"/>
</dbReference>
<dbReference type="PANTHER" id="PTHR11328:SF24">
    <property type="entry name" value="MAJOR FACILITATOR SUPERFAMILY (MFS) PROFILE DOMAIN-CONTAINING PROTEIN"/>
    <property type="match status" value="1"/>
</dbReference>